<dbReference type="PANTHER" id="PTHR43135:SF3">
    <property type="entry name" value="ALPHA-D-RIBOSE 1-METHYLPHOSPHONATE 5-TRIPHOSPHATE DIPHOSPHATASE"/>
    <property type="match status" value="1"/>
</dbReference>
<gene>
    <name evidence="2" type="ORF">ABJI51_37645</name>
</gene>
<accession>A0ABV0LRC7</accession>
<comment type="caution">
    <text evidence="2">The sequence shown here is derived from an EMBL/GenBank/DDBJ whole genome shotgun (WGS) entry which is preliminary data.</text>
</comment>
<dbReference type="InterPro" id="IPR011059">
    <property type="entry name" value="Metal-dep_hydrolase_composite"/>
</dbReference>
<reference evidence="2 3" key="1">
    <citation type="submission" date="2024-05" db="EMBL/GenBank/DDBJ databases">
        <authorList>
            <person name="Zhao H."/>
            <person name="Xu Y."/>
            <person name="Lin S."/>
            <person name="Spain J.C."/>
            <person name="Zhou N.-Y."/>
        </authorList>
    </citation>
    <scope>NUCLEOTIDE SEQUENCE [LARGE SCALE GENOMIC DNA]</scope>
    <source>
        <strain evidence="2 3">NEAU-NG30</strain>
    </source>
</reference>
<organism evidence="2 3">
    <name type="scientific">Amycolatopsis melonis</name>
    <dbReference type="NCBI Taxonomy" id="3156488"/>
    <lineage>
        <taxon>Bacteria</taxon>
        <taxon>Bacillati</taxon>
        <taxon>Actinomycetota</taxon>
        <taxon>Actinomycetes</taxon>
        <taxon>Pseudonocardiales</taxon>
        <taxon>Pseudonocardiaceae</taxon>
        <taxon>Amycolatopsis</taxon>
    </lineage>
</organism>
<dbReference type="Gene3D" id="3.30.110.90">
    <property type="entry name" value="Amidohydrolase"/>
    <property type="match status" value="1"/>
</dbReference>
<sequence>MLTEAGLTNEAALAAATSVPARHFGLSDRGRIVPGLRADLLLVDGDPTSDITATRSITEVWRRGVRQSR</sequence>
<dbReference type="InterPro" id="IPR006680">
    <property type="entry name" value="Amidohydro-rel"/>
</dbReference>
<name>A0ABV0LRC7_9PSEU</name>
<evidence type="ECO:0000313" key="3">
    <source>
        <dbReference type="Proteomes" id="UP001440984"/>
    </source>
</evidence>
<dbReference type="EMBL" id="JBDZYD010000017">
    <property type="protein sequence ID" value="MEQ0564835.1"/>
    <property type="molecule type" value="Genomic_DNA"/>
</dbReference>
<dbReference type="RefSeq" id="WP_348955924.1">
    <property type="nucleotide sequence ID" value="NZ_JBDZYD010000017.1"/>
</dbReference>
<dbReference type="Gene3D" id="2.30.40.10">
    <property type="entry name" value="Urease, subunit C, domain 1"/>
    <property type="match status" value="1"/>
</dbReference>
<protein>
    <submittedName>
        <fullName evidence="2">Amidohydrolase family protein</fullName>
    </submittedName>
</protein>
<proteinExistence type="predicted"/>
<evidence type="ECO:0000259" key="1">
    <source>
        <dbReference type="Pfam" id="PF01979"/>
    </source>
</evidence>
<dbReference type="Proteomes" id="UP001440984">
    <property type="component" value="Unassembled WGS sequence"/>
</dbReference>
<keyword evidence="3" id="KW-1185">Reference proteome</keyword>
<dbReference type="PANTHER" id="PTHR43135">
    <property type="entry name" value="ALPHA-D-RIBOSE 1-METHYLPHOSPHONATE 5-TRIPHOSPHATE DIPHOSPHATASE"/>
    <property type="match status" value="1"/>
</dbReference>
<dbReference type="Pfam" id="PF01979">
    <property type="entry name" value="Amidohydro_1"/>
    <property type="match status" value="1"/>
</dbReference>
<dbReference type="SUPFAM" id="SSF51338">
    <property type="entry name" value="Composite domain of metallo-dependent hydrolases"/>
    <property type="match status" value="1"/>
</dbReference>
<dbReference type="InterPro" id="IPR051781">
    <property type="entry name" value="Metallo-dep_Hydrolase"/>
</dbReference>
<evidence type="ECO:0000313" key="2">
    <source>
        <dbReference type="EMBL" id="MEQ0564835.1"/>
    </source>
</evidence>
<feature type="domain" description="Amidohydrolase-related" evidence="1">
    <location>
        <begin position="4"/>
        <end position="64"/>
    </location>
</feature>